<reference evidence="2 3" key="1">
    <citation type="submission" date="2020-01" db="EMBL/GenBank/DDBJ databases">
        <title>Paenibacillus soybeanensis sp. nov. isolated from the nodules of soybean (Glycine max(L.) Merr).</title>
        <authorList>
            <person name="Wang H."/>
        </authorList>
    </citation>
    <scope>NUCLEOTIDE SEQUENCE [LARGE SCALE GENOMIC DNA]</scope>
    <source>
        <strain evidence="2 3">T1</strain>
    </source>
</reference>
<organism evidence="2 3">
    <name type="scientific">Paenibacillus glycinis</name>
    <dbReference type="NCBI Taxonomy" id="2697035"/>
    <lineage>
        <taxon>Bacteria</taxon>
        <taxon>Bacillati</taxon>
        <taxon>Bacillota</taxon>
        <taxon>Bacilli</taxon>
        <taxon>Bacillales</taxon>
        <taxon>Paenibacillaceae</taxon>
        <taxon>Paenibacillus</taxon>
    </lineage>
</organism>
<gene>
    <name evidence="2" type="ORF">GT019_00695</name>
</gene>
<dbReference type="PROSITE" id="PS50206">
    <property type="entry name" value="RHODANESE_3"/>
    <property type="match status" value="1"/>
</dbReference>
<accession>A0ABW9XIS6</accession>
<dbReference type="InterPro" id="IPR036873">
    <property type="entry name" value="Rhodanese-like_dom_sf"/>
</dbReference>
<dbReference type="PANTHER" id="PTHR43031:SF17">
    <property type="entry name" value="SULFURTRANSFERASE YTWF-RELATED"/>
    <property type="match status" value="1"/>
</dbReference>
<dbReference type="SUPFAM" id="SSF52821">
    <property type="entry name" value="Rhodanese/Cell cycle control phosphatase"/>
    <property type="match status" value="1"/>
</dbReference>
<comment type="caution">
    <text evidence="2">The sequence shown here is derived from an EMBL/GenBank/DDBJ whole genome shotgun (WGS) entry which is preliminary data.</text>
</comment>
<proteinExistence type="predicted"/>
<evidence type="ECO:0000313" key="3">
    <source>
        <dbReference type="Proteomes" id="UP000665561"/>
    </source>
</evidence>
<dbReference type="InterPro" id="IPR050229">
    <property type="entry name" value="GlpE_sulfurtransferase"/>
</dbReference>
<dbReference type="InterPro" id="IPR001763">
    <property type="entry name" value="Rhodanese-like_dom"/>
</dbReference>
<dbReference type="CDD" id="cd00158">
    <property type="entry name" value="RHOD"/>
    <property type="match status" value="1"/>
</dbReference>
<dbReference type="Pfam" id="PF00581">
    <property type="entry name" value="Rhodanese"/>
    <property type="match status" value="1"/>
</dbReference>
<dbReference type="PANTHER" id="PTHR43031">
    <property type="entry name" value="FAD-DEPENDENT OXIDOREDUCTASE"/>
    <property type="match status" value="1"/>
</dbReference>
<sequence>MHAAMGEITASELETRLREGEKLSVIDVREPDEWESGHIKEAVSIPLSVFVERVGELNGMEEPLYMVCRSGNRSGKACDYLSAQGYEVVNVLGGMLSWPGEVETGN</sequence>
<evidence type="ECO:0000313" key="2">
    <source>
        <dbReference type="EMBL" id="NBD22379.1"/>
    </source>
</evidence>
<dbReference type="EMBL" id="JAAAMV010000001">
    <property type="protein sequence ID" value="NBD22379.1"/>
    <property type="molecule type" value="Genomic_DNA"/>
</dbReference>
<name>A0ABW9XIS6_9BACL</name>
<dbReference type="Gene3D" id="3.40.250.10">
    <property type="entry name" value="Rhodanese-like domain"/>
    <property type="match status" value="1"/>
</dbReference>
<dbReference type="SMART" id="SM00450">
    <property type="entry name" value="RHOD"/>
    <property type="match status" value="1"/>
</dbReference>
<evidence type="ECO:0000259" key="1">
    <source>
        <dbReference type="PROSITE" id="PS50206"/>
    </source>
</evidence>
<feature type="domain" description="Rhodanese" evidence="1">
    <location>
        <begin position="19"/>
        <end position="104"/>
    </location>
</feature>
<protein>
    <submittedName>
        <fullName evidence="2">Rhodanese-like domain-containing protein</fullName>
    </submittedName>
</protein>
<dbReference type="Proteomes" id="UP000665561">
    <property type="component" value="Unassembled WGS sequence"/>
</dbReference>
<keyword evidence="3" id="KW-1185">Reference proteome</keyword>